<geneLocation type="plasmid" evidence="3">
    <name>pedy32-46i</name>
</geneLocation>
<feature type="region of interest" description="Disordered" evidence="1">
    <location>
        <begin position="205"/>
        <end position="227"/>
    </location>
</feature>
<proteinExistence type="predicted"/>
<dbReference type="EMBL" id="CP031166">
    <property type="protein sequence ID" value="AXV09881.1"/>
    <property type="molecule type" value="Genomic_DNA"/>
</dbReference>
<evidence type="ECO:0000256" key="1">
    <source>
        <dbReference type="SAM" id="MobiDB-lite"/>
    </source>
</evidence>
<reference evidence="2 3" key="1">
    <citation type="submission" date="2018-09" db="EMBL/GenBank/DDBJ databases">
        <title>Complete genome sequence of Euzebya sp. DY32-46 isolated from seawater of Pacific Ocean.</title>
        <authorList>
            <person name="Xu L."/>
            <person name="Wu Y.-H."/>
            <person name="Xu X.-W."/>
        </authorList>
    </citation>
    <scope>NUCLEOTIDE SEQUENCE [LARGE SCALE GENOMIC DNA]</scope>
    <source>
        <strain evidence="2 3">DY32-46</strain>
        <plasmid evidence="3">pedy32-46i</plasmid>
    </source>
</reference>
<name>A0A346Y5Y4_9ACTN</name>
<accession>A0A346Y5Y4</accession>
<protein>
    <submittedName>
        <fullName evidence="2">Uncharacterized protein</fullName>
    </submittedName>
</protein>
<keyword evidence="3" id="KW-1185">Reference proteome</keyword>
<evidence type="ECO:0000313" key="3">
    <source>
        <dbReference type="Proteomes" id="UP000264006"/>
    </source>
</evidence>
<dbReference type="KEGG" id="euz:DVS28_b0111"/>
<organism evidence="2 3">
    <name type="scientific">Euzebya pacifica</name>
    <dbReference type="NCBI Taxonomy" id="1608957"/>
    <lineage>
        <taxon>Bacteria</taxon>
        <taxon>Bacillati</taxon>
        <taxon>Actinomycetota</taxon>
        <taxon>Nitriliruptoria</taxon>
        <taxon>Euzebyales</taxon>
    </lineage>
</organism>
<dbReference type="RefSeq" id="WP_114594491.1">
    <property type="nucleotide sequence ID" value="NZ_CP031166.1"/>
</dbReference>
<sequence>MSTVTTQQWALTISHAHGIDAFVFDTQDEGLDHLHAYVTEWWAEELNSPIPTDRAEAIERYFLVVDGEDYALAPVIPTPKARPDTSSDAGKARRDLRAAQSRAIDTALADWTAVFAGDMRAAFPDLPRIAAIDVGFHDDIDGWFTDVAAIRFADGTDHADDGLLDTAGEIAKNVDSYWTWADVVHDDPFAEHKYGISGQAVTVTIPDAGPGRPTDSDDPDRPAGPTGWMPALTEAYRENYPNQTVVAVRVVPTADGPQIVEARTSDGMTTTGAVCDFGNDSIFEHPSFTKWAADTLNGPDGTWAALTDPADEPEECCAECGQPMFTGDDGVAHHFGGTVGLDDIDHDTDADHVPVADSTYVPVTAPRGRSIVPAEPGTTCDTCHAPATVCDLDDDDAPHACDDHRPDRPTVRPSGKARKKAIKAIKTAFPALNHQAAVNVVDRDDLATTDPASHSDVRAVIDGHTAPAVPARAAAAMLRLLGHDPRHVGTNRPARLTATRPDGRVTIDINDTDWSIATLTTATRTDTVPTGLHAKGSSPLDAALTVLRLLKVM</sequence>
<gene>
    <name evidence="2" type="ORF">DVS28_b0111</name>
</gene>
<keyword evidence="2" id="KW-0614">Plasmid</keyword>
<dbReference type="Proteomes" id="UP000264006">
    <property type="component" value="Plasmid pEDY32-46I"/>
</dbReference>
<evidence type="ECO:0000313" key="2">
    <source>
        <dbReference type="EMBL" id="AXV09881.1"/>
    </source>
</evidence>
<dbReference type="AlphaFoldDB" id="A0A346Y5Y4"/>